<feature type="transmembrane region" description="Helical" evidence="19">
    <location>
        <begin position="298"/>
        <end position="319"/>
    </location>
</feature>
<dbReference type="PANTHER" id="PTHR43520:SF5">
    <property type="entry name" value="CATION-TRANSPORTING P-TYPE ATPASE-RELATED"/>
    <property type="match status" value="1"/>
</dbReference>
<feature type="transmembrane region" description="Helical" evidence="19">
    <location>
        <begin position="87"/>
        <end position="107"/>
    </location>
</feature>
<evidence type="ECO:0000256" key="16">
    <source>
        <dbReference type="ARBA" id="ARBA00023065"/>
    </source>
</evidence>
<evidence type="ECO:0000313" key="21">
    <source>
        <dbReference type="EMBL" id="GAK30045.1"/>
    </source>
</evidence>
<evidence type="ECO:0000256" key="12">
    <source>
        <dbReference type="ARBA" id="ARBA00022842"/>
    </source>
</evidence>
<dbReference type="NCBIfam" id="TIGR01512">
    <property type="entry name" value="ATPase-IB2_Cd"/>
    <property type="match status" value="1"/>
</dbReference>
<dbReference type="EC" id="7.2.2.8" evidence="3"/>
<accession>A0A069CQS2</accession>
<evidence type="ECO:0000256" key="2">
    <source>
        <dbReference type="ARBA" id="ARBA00006024"/>
    </source>
</evidence>
<dbReference type="Gene3D" id="2.70.150.10">
    <property type="entry name" value="Calcium-transporting ATPase, cytoplasmic transduction domain A"/>
    <property type="match status" value="1"/>
</dbReference>
<keyword evidence="4" id="KW-0813">Transport</keyword>
<evidence type="ECO:0000256" key="5">
    <source>
        <dbReference type="ARBA" id="ARBA00022475"/>
    </source>
</evidence>
<dbReference type="Proteomes" id="UP000030643">
    <property type="component" value="Unassembled WGS sequence"/>
</dbReference>
<dbReference type="NCBIfam" id="TIGR01525">
    <property type="entry name" value="ATPase-IB_hvy"/>
    <property type="match status" value="1"/>
</dbReference>
<gene>
    <name evidence="21" type="primary">copB</name>
    <name evidence="21" type="ORF">WOSG25_011350</name>
</gene>
<comment type="similarity">
    <text evidence="2 19">Belongs to the cation transport ATPase (P-type) (TC 3.A.3) family. Type IB subfamily.</text>
</comment>
<organism evidence="21 22">
    <name type="scientific">Weissella oryzae (strain DSM 25784 / JCM 18191 / LMG 30913 / SG25)</name>
    <dbReference type="NCBI Taxonomy" id="1329250"/>
    <lineage>
        <taxon>Bacteria</taxon>
        <taxon>Bacillati</taxon>
        <taxon>Bacillota</taxon>
        <taxon>Bacilli</taxon>
        <taxon>Lactobacillales</taxon>
        <taxon>Lactobacillaceae</taxon>
        <taxon>Weissella</taxon>
    </lineage>
</organism>
<dbReference type="RefSeq" id="WP_027698187.1">
    <property type="nucleotide sequence ID" value="NZ_DF820484.1"/>
</dbReference>
<dbReference type="InterPro" id="IPR023298">
    <property type="entry name" value="ATPase_P-typ_TM_dom_sf"/>
</dbReference>
<dbReference type="InterPro" id="IPR036412">
    <property type="entry name" value="HAD-like_sf"/>
</dbReference>
<evidence type="ECO:0000256" key="18">
    <source>
        <dbReference type="ARBA" id="ARBA00049289"/>
    </source>
</evidence>
<dbReference type="SUPFAM" id="SSF81653">
    <property type="entry name" value="Calcium ATPase, transduction domain A"/>
    <property type="match status" value="1"/>
</dbReference>
<keyword evidence="5 19" id="KW-1003">Cell membrane</keyword>
<reference evidence="22" key="1">
    <citation type="journal article" date="2014" name="Genome Announc.">
        <title>Draft genome sequence of Weissella oryzae SG25T, isolated from fermented rice grains.</title>
        <authorList>
            <person name="Tanizawa Y."/>
            <person name="Fujisawa T."/>
            <person name="Mochizuki T."/>
            <person name="Kaminuma E."/>
            <person name="Suzuki Y."/>
            <person name="Nakamura Y."/>
            <person name="Tohno M."/>
        </authorList>
    </citation>
    <scope>NUCLEOTIDE SEQUENCE [LARGE SCALE GENOMIC DNA]</scope>
    <source>
        <strain evidence="22">DSM 25784 / JCM 18191 / LMG 30913 / SG25</strain>
    </source>
</reference>
<dbReference type="InterPro" id="IPR001757">
    <property type="entry name" value="P_typ_ATPase"/>
</dbReference>
<dbReference type="OrthoDB" id="9813266at2"/>
<keyword evidence="6" id="KW-0597">Phosphoprotein</keyword>
<sequence>MVKNDMQHGEMNHMGMNDMQHGEMNHMGMNDMQHGEMNHMQMMNHGGHMMNMGDMKKKLWVSIVLMIPLLLISPVGGYTLLHFTGSSWLALALGTVIFFYGGSPFFSGARGEFKSRKPAMMMLITLGITVAYVYSVYATFIVYFGGQAMSFWFELATLIVIMLIGHIIEMNAIMRAGDAVSDLATLVPKMAHLENGQDVPIAMLKIDDVVVVKENERIPADGSVLSATLVDESMITGESRAVKKAIGDQVFGGSLNQNTPFTMKVKNVGADSFLAQVAALVAKAQNQKSAAENLADRVAGYLFYAALIVGILAFIFWSVTTNFSFALLLAVSVFVIACPHALGLAVPLIVARLTNISAKNGLLIQNRTSLEKIDAIKYALMDKTGTLTDGKFVVRDVVKLSATDVDVLQMMAALETQSTHPIAQAILKAADGKILPATEVQNIPGIGLTGQIAGQKYSIVNAKYLYDHQLAFDQTKVAAALKQGLTVSFLLLDNQVLGYVILGDSLRSDAVAFVKGLIAQGITPVMLTGDNQATAAKISASLGIEAFQAELKPADKATIVKKYQEQGAVLFIGDGVNDSPALATADLGIAIGAGTSVAINSADVVLVNSNPSDVLDLLLIAHKSNRKMKENLWFGAGYNIIAIPLAAGVLYPTFHIYIAPLVAAILMSISTVIVAINAMTLRYDK</sequence>
<comment type="subcellular location">
    <subcellularLocation>
        <location evidence="1">Cell membrane</location>
        <topology evidence="1">Multi-pass membrane protein</topology>
    </subcellularLocation>
</comment>
<feature type="transmembrane region" description="Helical" evidence="19">
    <location>
        <begin position="119"/>
        <end position="144"/>
    </location>
</feature>
<keyword evidence="7 19" id="KW-0812">Transmembrane</keyword>
<dbReference type="GO" id="GO:0016887">
    <property type="term" value="F:ATP hydrolysis activity"/>
    <property type="evidence" value="ECO:0007669"/>
    <property type="project" value="InterPro"/>
</dbReference>
<keyword evidence="8 19" id="KW-0479">Metal-binding</keyword>
<dbReference type="GO" id="GO:0055070">
    <property type="term" value="P:copper ion homeostasis"/>
    <property type="evidence" value="ECO:0007669"/>
    <property type="project" value="TreeGrafter"/>
</dbReference>
<dbReference type="GO" id="GO:0043682">
    <property type="term" value="F:P-type divalent copper transporter activity"/>
    <property type="evidence" value="ECO:0007669"/>
    <property type="project" value="TreeGrafter"/>
</dbReference>
<dbReference type="eggNOG" id="COG2217">
    <property type="taxonomic scope" value="Bacteria"/>
</dbReference>
<dbReference type="NCBIfam" id="TIGR01511">
    <property type="entry name" value="ATPase-IB1_Cu"/>
    <property type="match status" value="1"/>
</dbReference>
<keyword evidence="13" id="KW-1278">Translocase</keyword>
<evidence type="ECO:0000256" key="8">
    <source>
        <dbReference type="ARBA" id="ARBA00022723"/>
    </source>
</evidence>
<protein>
    <recommendedName>
        <fullName evidence="3">P-type Cu(+) transporter</fullName>
        <ecNumber evidence="3">7.2.2.8</ecNumber>
    </recommendedName>
</protein>
<evidence type="ECO:0000256" key="17">
    <source>
        <dbReference type="ARBA" id="ARBA00023136"/>
    </source>
</evidence>
<keyword evidence="16" id="KW-0406">Ion transport</keyword>
<evidence type="ECO:0000256" key="11">
    <source>
        <dbReference type="ARBA" id="ARBA00022840"/>
    </source>
</evidence>
<dbReference type="InterPro" id="IPR008250">
    <property type="entry name" value="ATPase_P-typ_transduc_dom_A_sf"/>
</dbReference>
<evidence type="ECO:0000256" key="14">
    <source>
        <dbReference type="ARBA" id="ARBA00022989"/>
    </source>
</evidence>
<dbReference type="NCBIfam" id="TIGR01494">
    <property type="entry name" value="ATPase_P-type"/>
    <property type="match status" value="1"/>
</dbReference>
<evidence type="ECO:0000256" key="19">
    <source>
        <dbReference type="RuleBase" id="RU362081"/>
    </source>
</evidence>
<dbReference type="SFLD" id="SFLDF00027">
    <property type="entry name" value="p-type_atpase"/>
    <property type="match status" value="1"/>
</dbReference>
<dbReference type="Pfam" id="PF00122">
    <property type="entry name" value="E1-E2_ATPase"/>
    <property type="match status" value="1"/>
</dbReference>
<evidence type="ECO:0000313" key="22">
    <source>
        <dbReference type="Proteomes" id="UP000030643"/>
    </source>
</evidence>
<dbReference type="AlphaFoldDB" id="A0A069CQS2"/>
<keyword evidence="17 19" id="KW-0472">Membrane</keyword>
<evidence type="ECO:0000256" key="15">
    <source>
        <dbReference type="ARBA" id="ARBA00023008"/>
    </source>
</evidence>
<dbReference type="InterPro" id="IPR023299">
    <property type="entry name" value="ATPase_P-typ_cyto_dom_N"/>
</dbReference>
<dbReference type="EMBL" id="DF820484">
    <property type="protein sequence ID" value="GAK30045.1"/>
    <property type="molecule type" value="Genomic_DNA"/>
</dbReference>
<feature type="transmembrane region" description="Helical" evidence="19">
    <location>
        <begin position="150"/>
        <end position="168"/>
    </location>
</feature>
<keyword evidence="22" id="KW-1185">Reference proteome</keyword>
<dbReference type="PANTHER" id="PTHR43520">
    <property type="entry name" value="ATP7, ISOFORM B"/>
    <property type="match status" value="1"/>
</dbReference>
<dbReference type="PROSITE" id="PS00154">
    <property type="entry name" value="ATPASE_E1_E2"/>
    <property type="match status" value="1"/>
</dbReference>
<dbReference type="SFLD" id="SFLDG00002">
    <property type="entry name" value="C1.7:_P-type_atpase_like"/>
    <property type="match status" value="1"/>
</dbReference>
<evidence type="ECO:0000256" key="6">
    <source>
        <dbReference type="ARBA" id="ARBA00022553"/>
    </source>
</evidence>
<dbReference type="STRING" id="1329250.WOSG25_011350"/>
<feature type="transmembrane region" description="Helical" evidence="19">
    <location>
        <begin position="325"/>
        <end position="350"/>
    </location>
</feature>
<feature type="transmembrane region" description="Helical" evidence="19">
    <location>
        <begin position="657"/>
        <end position="679"/>
    </location>
</feature>
<keyword evidence="9 19" id="KW-0547">Nucleotide-binding</keyword>
<dbReference type="InterPro" id="IPR059000">
    <property type="entry name" value="ATPase_P-type_domA"/>
</dbReference>
<dbReference type="InterPro" id="IPR018303">
    <property type="entry name" value="ATPase_P-typ_P_site"/>
</dbReference>
<evidence type="ECO:0000256" key="1">
    <source>
        <dbReference type="ARBA" id="ARBA00004651"/>
    </source>
</evidence>
<dbReference type="InterPro" id="IPR027256">
    <property type="entry name" value="P-typ_ATPase_IB"/>
</dbReference>
<feature type="transmembrane region" description="Helical" evidence="19">
    <location>
        <begin position="632"/>
        <end position="651"/>
    </location>
</feature>
<dbReference type="Gene3D" id="3.40.1110.10">
    <property type="entry name" value="Calcium-transporting ATPase, cytoplasmic domain N"/>
    <property type="match status" value="1"/>
</dbReference>
<evidence type="ECO:0000256" key="13">
    <source>
        <dbReference type="ARBA" id="ARBA00022967"/>
    </source>
</evidence>
<keyword evidence="15" id="KW-0186">Copper</keyword>
<keyword evidence="14 19" id="KW-1133">Transmembrane helix</keyword>
<proteinExistence type="inferred from homology"/>
<keyword evidence="12" id="KW-0460">Magnesium</keyword>
<name>A0A069CQS2_WEIOS</name>
<comment type="catalytic activity">
    <reaction evidence="18">
        <text>Cu(+)(in) + ATP + H2O = Cu(+)(out) + ADP + phosphate + H(+)</text>
        <dbReference type="Rhea" id="RHEA:25792"/>
        <dbReference type="ChEBI" id="CHEBI:15377"/>
        <dbReference type="ChEBI" id="CHEBI:15378"/>
        <dbReference type="ChEBI" id="CHEBI:30616"/>
        <dbReference type="ChEBI" id="CHEBI:43474"/>
        <dbReference type="ChEBI" id="CHEBI:49552"/>
        <dbReference type="ChEBI" id="CHEBI:456216"/>
        <dbReference type="EC" id="7.2.2.8"/>
    </reaction>
</comment>
<evidence type="ECO:0000256" key="3">
    <source>
        <dbReference type="ARBA" id="ARBA00012517"/>
    </source>
</evidence>
<dbReference type="InterPro" id="IPR044492">
    <property type="entry name" value="P_typ_ATPase_HD_dom"/>
</dbReference>
<dbReference type="GO" id="GO:0005524">
    <property type="term" value="F:ATP binding"/>
    <property type="evidence" value="ECO:0007669"/>
    <property type="project" value="UniProtKB-UniRule"/>
</dbReference>
<dbReference type="GO" id="GO:0005507">
    <property type="term" value="F:copper ion binding"/>
    <property type="evidence" value="ECO:0007669"/>
    <property type="project" value="TreeGrafter"/>
</dbReference>
<evidence type="ECO:0000259" key="20">
    <source>
        <dbReference type="Pfam" id="PF00122"/>
    </source>
</evidence>
<dbReference type="InterPro" id="IPR023214">
    <property type="entry name" value="HAD_sf"/>
</dbReference>
<dbReference type="GO" id="GO:0005886">
    <property type="term" value="C:plasma membrane"/>
    <property type="evidence" value="ECO:0007669"/>
    <property type="project" value="UniProtKB-SubCell"/>
</dbReference>
<evidence type="ECO:0000256" key="4">
    <source>
        <dbReference type="ARBA" id="ARBA00022448"/>
    </source>
</evidence>
<feature type="domain" description="P-type ATPase A" evidence="20">
    <location>
        <begin position="195"/>
        <end position="281"/>
    </location>
</feature>
<evidence type="ECO:0000256" key="9">
    <source>
        <dbReference type="ARBA" id="ARBA00022741"/>
    </source>
</evidence>
<dbReference type="SFLD" id="SFLDS00003">
    <property type="entry name" value="Haloacid_Dehalogenase"/>
    <property type="match status" value="1"/>
</dbReference>
<dbReference type="GO" id="GO:0140581">
    <property type="term" value="F:P-type monovalent copper transporter activity"/>
    <property type="evidence" value="ECO:0007669"/>
    <property type="project" value="UniProtKB-EC"/>
</dbReference>
<dbReference type="Pfam" id="PF00702">
    <property type="entry name" value="Hydrolase"/>
    <property type="match status" value="1"/>
</dbReference>
<dbReference type="PRINTS" id="PR00119">
    <property type="entry name" value="CATATPASE"/>
</dbReference>
<dbReference type="SUPFAM" id="SSF81665">
    <property type="entry name" value="Calcium ATPase, transmembrane domain M"/>
    <property type="match status" value="1"/>
</dbReference>
<dbReference type="Gene3D" id="3.40.50.1000">
    <property type="entry name" value="HAD superfamily/HAD-like"/>
    <property type="match status" value="1"/>
</dbReference>
<evidence type="ECO:0000256" key="10">
    <source>
        <dbReference type="ARBA" id="ARBA00022796"/>
    </source>
</evidence>
<keyword evidence="10" id="KW-0187">Copper transport</keyword>
<dbReference type="SUPFAM" id="SSF56784">
    <property type="entry name" value="HAD-like"/>
    <property type="match status" value="1"/>
</dbReference>
<keyword evidence="11 19" id="KW-0067">ATP-binding</keyword>
<evidence type="ECO:0000256" key="7">
    <source>
        <dbReference type="ARBA" id="ARBA00022692"/>
    </source>
</evidence>